<protein>
    <recommendedName>
        <fullName evidence="3">GNAT family N-acetyltransferase</fullName>
    </recommendedName>
</protein>
<organism evidence="1 2">
    <name type="scientific">Arsenicicoccus bolidensis</name>
    <dbReference type="NCBI Taxonomy" id="229480"/>
    <lineage>
        <taxon>Bacteria</taxon>
        <taxon>Bacillati</taxon>
        <taxon>Actinomycetota</taxon>
        <taxon>Actinomycetes</taxon>
        <taxon>Micrococcales</taxon>
        <taxon>Intrasporangiaceae</taxon>
        <taxon>Arsenicicoccus</taxon>
    </lineage>
</organism>
<proteinExistence type="predicted"/>
<name>A0ABS9Q060_9MICO</name>
<accession>A0ABS9Q060</accession>
<evidence type="ECO:0000313" key="1">
    <source>
        <dbReference type="EMBL" id="MCG7321270.1"/>
    </source>
</evidence>
<gene>
    <name evidence="1" type="ORF">MHL29_05070</name>
</gene>
<keyword evidence="2" id="KW-1185">Reference proteome</keyword>
<dbReference type="EMBL" id="JAKRCV010000010">
    <property type="protein sequence ID" value="MCG7321270.1"/>
    <property type="molecule type" value="Genomic_DNA"/>
</dbReference>
<comment type="caution">
    <text evidence="1">The sequence shown here is derived from an EMBL/GenBank/DDBJ whole genome shotgun (WGS) entry which is preliminary data.</text>
</comment>
<sequence length="166" mass="18152">MTAIPAEQTALADLDALPGITWRRGDRADVPAIARLYAEAEAHDRNPERMSLSDIEEYWDSPRSVPDEDLILGHDGGGALVAVGWSGCNRSITEVRRVHLGGVVDPSRRGEGIGTALLRWELAHGVAWDRAARREGHGPLQMRLSAPVHQTELRDLAERAGLEAVR</sequence>
<reference evidence="1 2" key="1">
    <citation type="submission" date="2022-02" db="EMBL/GenBank/DDBJ databases">
        <title>Uncovering new skin microbiome diversity through culturing and metagenomics.</title>
        <authorList>
            <person name="Conlan S."/>
            <person name="Deming C."/>
            <person name="Nisc Comparative Sequencing Program N."/>
            <person name="Segre J.A."/>
        </authorList>
    </citation>
    <scope>NUCLEOTIDE SEQUENCE [LARGE SCALE GENOMIC DNA]</scope>
    <source>
        <strain evidence="1 2">ACRQZ</strain>
    </source>
</reference>
<dbReference type="RefSeq" id="WP_239262804.1">
    <property type="nucleotide sequence ID" value="NZ_JAKRCV010000010.1"/>
</dbReference>
<dbReference type="SUPFAM" id="SSF55729">
    <property type="entry name" value="Acyl-CoA N-acyltransferases (Nat)"/>
    <property type="match status" value="1"/>
</dbReference>
<dbReference type="Proteomes" id="UP001521931">
    <property type="component" value="Unassembled WGS sequence"/>
</dbReference>
<dbReference type="Gene3D" id="3.40.630.30">
    <property type="match status" value="1"/>
</dbReference>
<evidence type="ECO:0008006" key="3">
    <source>
        <dbReference type="Google" id="ProtNLM"/>
    </source>
</evidence>
<dbReference type="InterPro" id="IPR016181">
    <property type="entry name" value="Acyl_CoA_acyltransferase"/>
</dbReference>
<evidence type="ECO:0000313" key="2">
    <source>
        <dbReference type="Proteomes" id="UP001521931"/>
    </source>
</evidence>